<protein>
    <recommendedName>
        <fullName evidence="4">Glutathione-binding protein GsiB</fullName>
    </recommendedName>
</protein>
<dbReference type="PIRSF" id="PIRSF002741">
    <property type="entry name" value="MppA"/>
    <property type="match status" value="1"/>
</dbReference>
<feature type="signal peptide" evidence="9">
    <location>
        <begin position="1"/>
        <end position="22"/>
    </location>
</feature>
<keyword evidence="5" id="KW-0813">Transport</keyword>
<evidence type="ECO:0000256" key="7">
    <source>
        <dbReference type="ARBA" id="ARBA00022764"/>
    </source>
</evidence>
<comment type="function">
    <text evidence="1">Part of the ABC transporter complex GsiABCD involved in glutathione import. Binds glutathione.</text>
</comment>
<dbReference type="InterPro" id="IPR039424">
    <property type="entry name" value="SBP_5"/>
</dbReference>
<keyword evidence="12" id="KW-1185">Reference proteome</keyword>
<comment type="subcellular location">
    <subcellularLocation>
        <location evidence="2">Periplasm</location>
    </subcellularLocation>
</comment>
<organism evidence="11 12">
    <name type="scientific">Bacillus salipaludis</name>
    <dbReference type="NCBI Taxonomy" id="2547811"/>
    <lineage>
        <taxon>Bacteria</taxon>
        <taxon>Bacillati</taxon>
        <taxon>Bacillota</taxon>
        <taxon>Bacilli</taxon>
        <taxon>Bacillales</taxon>
        <taxon>Bacillaceae</taxon>
        <taxon>Bacillus</taxon>
    </lineage>
</organism>
<proteinExistence type="inferred from homology"/>
<keyword evidence="7" id="KW-0574">Periplasm</keyword>
<evidence type="ECO:0000256" key="4">
    <source>
        <dbReference type="ARBA" id="ARBA00017393"/>
    </source>
</evidence>
<evidence type="ECO:0000256" key="1">
    <source>
        <dbReference type="ARBA" id="ARBA00003489"/>
    </source>
</evidence>
<comment type="caution">
    <text evidence="11">The sequence shown here is derived from an EMBL/GenBank/DDBJ whole genome shotgun (WGS) entry which is preliminary data.</text>
</comment>
<dbReference type="PROSITE" id="PS51257">
    <property type="entry name" value="PROKAR_LIPOPROTEIN"/>
    <property type="match status" value="1"/>
</dbReference>
<sequence>MVKRKYLTAVLTGFMAISLALAGCSSQSGSSEESQKPKTVTKQKEQTLAKKDGNSLTIAIKDNLVSMDPQDTNDTLSGSIQATMYEGLVGFDKDMKMVPVLAESYEASDDAKVFTFKLKQGIKFHDGTPFNAEAVKVNIDRVANPDNKLKRYSMFALVDKTEAVDEYTFRVTLKEPFGAMLNNFAHPAARIISPKALEEYGKEVSKHPVGTGPFKFAEWDPSDHLTVEKNPDYWEKDLPKVDSIKFKPVPENGARVAMLQTGEADFIYPVPTEQVEAINGKDGIVVENKPSIVARYMTMNSTKKPFNDVKVRQAINYAINKEAFLKVVYRGFGSEMDSIIPAGLQFYSKQKTYQYDLEKAKKLLKEAGYEKGFTTTIWGANNSDAMKAMEFIQQQLGQVGIKVEVVPMEAGTLTDKIWSVQDAKDAGVELYYGGWSSSTGDADWGIRPLLAGDSIPPKSYNVGYYQNEKADQLINAALQTADPEKRQAAYTEVQKMIWEDAPWAPLIVEDTIAGKKNYLEGVYLLPDGSLSAKEAEIKR</sequence>
<dbReference type="SUPFAM" id="SSF53850">
    <property type="entry name" value="Periplasmic binding protein-like II"/>
    <property type="match status" value="1"/>
</dbReference>
<evidence type="ECO:0000313" key="11">
    <source>
        <dbReference type="EMBL" id="MFK9093789.1"/>
    </source>
</evidence>
<dbReference type="PANTHER" id="PTHR30290:SF32">
    <property type="entry name" value="GLUTATHIONE-BINDING PROTEIN GSIB"/>
    <property type="match status" value="1"/>
</dbReference>
<feature type="region of interest" description="Disordered" evidence="8">
    <location>
        <begin position="27"/>
        <end position="47"/>
    </location>
</feature>
<evidence type="ECO:0000256" key="9">
    <source>
        <dbReference type="SAM" id="SignalP"/>
    </source>
</evidence>
<evidence type="ECO:0000256" key="2">
    <source>
        <dbReference type="ARBA" id="ARBA00004418"/>
    </source>
</evidence>
<feature type="chain" id="PRO_5046284177" description="Glutathione-binding protein GsiB" evidence="9">
    <location>
        <begin position="23"/>
        <end position="539"/>
    </location>
</feature>
<comment type="similarity">
    <text evidence="3">Belongs to the bacterial solute-binding protein 5 family.</text>
</comment>
<dbReference type="Pfam" id="PF00496">
    <property type="entry name" value="SBP_bac_5"/>
    <property type="match status" value="1"/>
</dbReference>
<dbReference type="EMBL" id="JBJHQH010000017">
    <property type="protein sequence ID" value="MFK9093789.1"/>
    <property type="molecule type" value="Genomic_DNA"/>
</dbReference>
<feature type="domain" description="Solute-binding protein family 5" evidence="10">
    <location>
        <begin position="96"/>
        <end position="452"/>
    </location>
</feature>
<dbReference type="RefSeq" id="WP_406582289.1">
    <property type="nucleotide sequence ID" value="NZ_JBJHQH010000017.1"/>
</dbReference>
<keyword evidence="6 9" id="KW-0732">Signal</keyword>
<dbReference type="Gene3D" id="3.40.190.10">
    <property type="entry name" value="Periplasmic binding protein-like II"/>
    <property type="match status" value="1"/>
</dbReference>
<evidence type="ECO:0000256" key="3">
    <source>
        <dbReference type="ARBA" id="ARBA00005695"/>
    </source>
</evidence>
<dbReference type="Proteomes" id="UP001623041">
    <property type="component" value="Unassembled WGS sequence"/>
</dbReference>
<accession>A0ABW8RM49</accession>
<dbReference type="Gene3D" id="3.10.105.10">
    <property type="entry name" value="Dipeptide-binding Protein, Domain 3"/>
    <property type="match status" value="1"/>
</dbReference>
<gene>
    <name evidence="11" type="ORF">ACJEBI_20190</name>
</gene>
<dbReference type="Gene3D" id="3.90.76.10">
    <property type="entry name" value="Dipeptide-binding Protein, Domain 1"/>
    <property type="match status" value="1"/>
</dbReference>
<evidence type="ECO:0000256" key="6">
    <source>
        <dbReference type="ARBA" id="ARBA00022729"/>
    </source>
</evidence>
<dbReference type="PANTHER" id="PTHR30290">
    <property type="entry name" value="PERIPLASMIC BINDING COMPONENT OF ABC TRANSPORTER"/>
    <property type="match status" value="1"/>
</dbReference>
<name>A0ABW8RM49_9BACI</name>
<evidence type="ECO:0000256" key="8">
    <source>
        <dbReference type="SAM" id="MobiDB-lite"/>
    </source>
</evidence>
<dbReference type="InterPro" id="IPR000914">
    <property type="entry name" value="SBP_5_dom"/>
</dbReference>
<dbReference type="CDD" id="cd08499">
    <property type="entry name" value="PBP2_Ylib_like"/>
    <property type="match status" value="1"/>
</dbReference>
<reference evidence="11 12" key="1">
    <citation type="submission" date="2024-11" db="EMBL/GenBank/DDBJ databases">
        <authorList>
            <person name="Lucas J.A."/>
        </authorList>
    </citation>
    <scope>NUCLEOTIDE SEQUENCE [LARGE SCALE GENOMIC DNA]</scope>
    <source>
        <strain evidence="11 12">Z 5.4</strain>
    </source>
</reference>
<evidence type="ECO:0000256" key="5">
    <source>
        <dbReference type="ARBA" id="ARBA00022448"/>
    </source>
</evidence>
<evidence type="ECO:0000313" key="12">
    <source>
        <dbReference type="Proteomes" id="UP001623041"/>
    </source>
</evidence>
<dbReference type="InterPro" id="IPR030678">
    <property type="entry name" value="Peptide/Ni-bd"/>
</dbReference>
<evidence type="ECO:0000259" key="10">
    <source>
        <dbReference type="Pfam" id="PF00496"/>
    </source>
</evidence>